<gene>
    <name evidence="2" type="ORF">J4709_49405</name>
</gene>
<dbReference type="InterPro" id="IPR008928">
    <property type="entry name" value="6-hairpin_glycosidase_sf"/>
</dbReference>
<feature type="domain" description="GH15-like" evidence="1">
    <location>
        <begin position="211"/>
        <end position="545"/>
    </location>
</feature>
<reference evidence="2 3" key="1">
    <citation type="submission" date="2021-03" db="EMBL/GenBank/DDBJ databases">
        <title>Actinomadura violae sp. nov., isolated from lichen in Thailand.</title>
        <authorList>
            <person name="Kanchanasin P."/>
            <person name="Saeng-In P."/>
            <person name="Phongsopitanun W."/>
            <person name="Yuki M."/>
            <person name="Kudo T."/>
            <person name="Ohkuma M."/>
            <person name="Tanasupawat S."/>
        </authorList>
    </citation>
    <scope>NUCLEOTIDE SEQUENCE [LARGE SCALE GENOMIC DNA]</scope>
    <source>
        <strain evidence="2 3">LCR2-06</strain>
    </source>
</reference>
<evidence type="ECO:0000313" key="3">
    <source>
        <dbReference type="Proteomes" id="UP000680206"/>
    </source>
</evidence>
<dbReference type="SUPFAM" id="SSF48208">
    <property type="entry name" value="Six-hairpin glycosidases"/>
    <property type="match status" value="1"/>
</dbReference>
<keyword evidence="2" id="KW-0378">Hydrolase</keyword>
<evidence type="ECO:0000313" key="2">
    <source>
        <dbReference type="EMBL" id="MBO2465605.1"/>
    </source>
</evidence>
<dbReference type="PANTHER" id="PTHR31616:SF10">
    <property type="entry name" value="TREHALASE"/>
    <property type="match status" value="1"/>
</dbReference>
<dbReference type="InterPro" id="IPR012341">
    <property type="entry name" value="6hp_glycosidase-like_sf"/>
</dbReference>
<evidence type="ECO:0000259" key="1">
    <source>
        <dbReference type="Pfam" id="PF00723"/>
    </source>
</evidence>
<protein>
    <submittedName>
        <fullName evidence="2">Glycoside hydrolase family 15 protein</fullName>
    </submittedName>
</protein>
<dbReference type="GO" id="GO:0016787">
    <property type="term" value="F:hydrolase activity"/>
    <property type="evidence" value="ECO:0007669"/>
    <property type="project" value="UniProtKB-KW"/>
</dbReference>
<accession>A0ABS3S9C1</accession>
<dbReference type="Gene3D" id="1.50.10.10">
    <property type="match status" value="1"/>
</dbReference>
<comment type="caution">
    <text evidence="2">The sequence shown here is derived from an EMBL/GenBank/DDBJ whole genome shotgun (WGS) entry which is preliminary data.</text>
</comment>
<dbReference type="Proteomes" id="UP000680206">
    <property type="component" value="Unassembled WGS sequence"/>
</dbReference>
<organism evidence="2 3">
    <name type="scientific">Actinomadura violacea</name>
    <dbReference type="NCBI Taxonomy" id="2819934"/>
    <lineage>
        <taxon>Bacteria</taxon>
        <taxon>Bacillati</taxon>
        <taxon>Actinomycetota</taxon>
        <taxon>Actinomycetes</taxon>
        <taxon>Streptosporangiales</taxon>
        <taxon>Thermomonosporaceae</taxon>
        <taxon>Actinomadura</taxon>
    </lineage>
</organism>
<name>A0ABS3S9C1_9ACTN</name>
<proteinExistence type="predicted"/>
<dbReference type="InterPro" id="IPR011613">
    <property type="entry name" value="GH15-like"/>
</dbReference>
<dbReference type="EMBL" id="JAGEPF010000049">
    <property type="protein sequence ID" value="MBO2465605.1"/>
    <property type="molecule type" value="Genomic_DNA"/>
</dbReference>
<keyword evidence="3" id="KW-1185">Reference proteome</keyword>
<sequence length="551" mass="59662">MCFPAWDGPPAFGGLLGGPGDYVVQPAAERWVWGGYYEDRGLIWHSRWVTGDGGMVECREALARPADRDRVVVLRRCRAVRGGTRIRVVLDVRAGEHGERMRDLHHHGGEWTARSGAARIRWRGGDEAVVRENTDGGPALALTFDLAEGESRDLVLEIAEGAFSEGPLDPAALWDATERCWHDDVPSCEDTIAPRDARLAYSVLTGLTSSGGGMVAAATTALPERSDEGRNFDYRYAWIRDQCFAGRAVAVHGGPPRLLRTAAEFVTARVLADGDRLKPAYTVTGADIPDQRDSGLPGYPGATAVTGNRASSQFQLDALGEALLLLAAAAEREPPGTDQVEAARVAAGVVARRWKEPDAGIWETHDDLWTHSRLSCVAGLRRAARYLAGPAEASSWNDLADAVLDETSRTSLAPGGRWKRAPGDDRVDAALLIPPLRGALPPGDPRTVATLEAVRSDLVQEGFVYRYRVGDEPLGVAEGSFSLCGFFLALAEHRQGETARALRTFERTRSGCATSGLFSEEYDVRQRQLRGNIPQAFVHALLLESAARLTP</sequence>
<dbReference type="PANTHER" id="PTHR31616">
    <property type="entry name" value="TREHALASE"/>
    <property type="match status" value="1"/>
</dbReference>
<dbReference type="Pfam" id="PF00723">
    <property type="entry name" value="Glyco_hydro_15"/>
    <property type="match status" value="1"/>
</dbReference>